<keyword evidence="6" id="KW-0378">Hydrolase</keyword>
<gene>
    <name evidence="12" type="ORF">K7J14_08115</name>
</gene>
<dbReference type="GO" id="GO:0006284">
    <property type="term" value="P:base-excision repair"/>
    <property type="evidence" value="ECO:0007669"/>
    <property type="project" value="InterPro"/>
</dbReference>
<dbReference type="GO" id="GO:0035485">
    <property type="term" value="F:adenine/guanine mispair binding"/>
    <property type="evidence" value="ECO:0007669"/>
    <property type="project" value="TreeGrafter"/>
</dbReference>
<evidence type="ECO:0000259" key="11">
    <source>
        <dbReference type="SMART" id="SM00478"/>
    </source>
</evidence>
<evidence type="ECO:0000313" key="12">
    <source>
        <dbReference type="EMBL" id="MCD1654668.1"/>
    </source>
</evidence>
<dbReference type="EMBL" id="JAINWA010000003">
    <property type="protein sequence ID" value="MCD1654668.1"/>
    <property type="molecule type" value="Genomic_DNA"/>
</dbReference>
<evidence type="ECO:0000313" key="13">
    <source>
        <dbReference type="Proteomes" id="UP001198163"/>
    </source>
</evidence>
<keyword evidence="8" id="KW-0411">Iron-sulfur</keyword>
<keyword evidence="5" id="KW-0227">DNA damage</keyword>
<evidence type="ECO:0000256" key="4">
    <source>
        <dbReference type="ARBA" id="ARBA00022723"/>
    </source>
</evidence>
<comment type="cofactor">
    <cofactor evidence="1">
        <name>[4Fe-4S] cluster</name>
        <dbReference type="ChEBI" id="CHEBI:49883"/>
    </cofactor>
</comment>
<evidence type="ECO:0000256" key="3">
    <source>
        <dbReference type="ARBA" id="ARBA00008343"/>
    </source>
</evidence>
<dbReference type="PANTHER" id="PTHR42944:SF1">
    <property type="entry name" value="ADENINE DNA GLYCOSYLASE"/>
    <property type="match status" value="1"/>
</dbReference>
<evidence type="ECO:0000256" key="7">
    <source>
        <dbReference type="ARBA" id="ARBA00023004"/>
    </source>
</evidence>
<dbReference type="GO" id="GO:0032357">
    <property type="term" value="F:oxidized purine DNA binding"/>
    <property type="evidence" value="ECO:0007669"/>
    <property type="project" value="TreeGrafter"/>
</dbReference>
<dbReference type="GO" id="GO:0051536">
    <property type="term" value="F:iron-sulfur cluster binding"/>
    <property type="evidence" value="ECO:0007669"/>
    <property type="project" value="UniProtKB-KW"/>
</dbReference>
<dbReference type="Pfam" id="PF00730">
    <property type="entry name" value="HhH-GPD"/>
    <property type="match status" value="1"/>
</dbReference>
<evidence type="ECO:0000256" key="6">
    <source>
        <dbReference type="ARBA" id="ARBA00022801"/>
    </source>
</evidence>
<proteinExistence type="inferred from homology"/>
<name>A0AAE3EJM2_9SPIR</name>
<dbReference type="GO" id="GO:0000701">
    <property type="term" value="F:purine-specific mismatch base pair DNA N-glycosylase activity"/>
    <property type="evidence" value="ECO:0007669"/>
    <property type="project" value="TreeGrafter"/>
</dbReference>
<organism evidence="12 13">
    <name type="scientific">Teretinema zuelzerae</name>
    <dbReference type="NCBI Taxonomy" id="156"/>
    <lineage>
        <taxon>Bacteria</taxon>
        <taxon>Pseudomonadati</taxon>
        <taxon>Spirochaetota</taxon>
        <taxon>Spirochaetia</taxon>
        <taxon>Spirochaetales</taxon>
        <taxon>Treponemataceae</taxon>
        <taxon>Teretinema</taxon>
    </lineage>
</organism>
<evidence type="ECO:0000256" key="2">
    <source>
        <dbReference type="ARBA" id="ARBA00002933"/>
    </source>
</evidence>
<dbReference type="RefSeq" id="WP_230755124.1">
    <property type="nucleotide sequence ID" value="NZ_JAINWA010000003.1"/>
</dbReference>
<dbReference type="AlphaFoldDB" id="A0AAE3EJM2"/>
<feature type="domain" description="HhH-GPD" evidence="11">
    <location>
        <begin position="50"/>
        <end position="198"/>
    </location>
</feature>
<dbReference type="GO" id="GO:0006298">
    <property type="term" value="P:mismatch repair"/>
    <property type="evidence" value="ECO:0007669"/>
    <property type="project" value="TreeGrafter"/>
</dbReference>
<reference evidence="12" key="1">
    <citation type="submission" date="2021-08" db="EMBL/GenBank/DDBJ databases">
        <title>Comparative analyses of Brucepasteria parasyntrophica and Teretinema zuelzerae.</title>
        <authorList>
            <person name="Song Y."/>
            <person name="Brune A."/>
        </authorList>
    </citation>
    <scope>NUCLEOTIDE SEQUENCE</scope>
    <source>
        <strain evidence="12">DSM 1903</strain>
    </source>
</reference>
<dbReference type="InterPro" id="IPR011257">
    <property type="entry name" value="DNA_glycosylase"/>
</dbReference>
<dbReference type="CDD" id="cd00056">
    <property type="entry name" value="ENDO3c"/>
    <property type="match status" value="1"/>
</dbReference>
<keyword evidence="9" id="KW-0234">DNA repair</keyword>
<dbReference type="SMART" id="SM00478">
    <property type="entry name" value="ENDO3c"/>
    <property type="match status" value="1"/>
</dbReference>
<protein>
    <submittedName>
        <fullName evidence="12">A/G-specific adenine glycosylase</fullName>
    </submittedName>
</protein>
<keyword evidence="10" id="KW-0326">Glycosidase</keyword>
<dbReference type="InterPro" id="IPR003265">
    <property type="entry name" value="HhH-GPD_domain"/>
</dbReference>
<evidence type="ECO:0000256" key="8">
    <source>
        <dbReference type="ARBA" id="ARBA00023014"/>
    </source>
</evidence>
<accession>A0AAE3EJM2</accession>
<dbReference type="Gene3D" id="1.10.340.30">
    <property type="entry name" value="Hypothetical protein, domain 2"/>
    <property type="match status" value="1"/>
</dbReference>
<evidence type="ECO:0000256" key="5">
    <source>
        <dbReference type="ARBA" id="ARBA00022763"/>
    </source>
</evidence>
<comment type="function">
    <text evidence="2">Adenine glycosylase active on G-A mispairs. MutY also corrects error-prone DNA synthesis past GO lesions which are due to the oxidatively damaged form of guanine: 7,8-dihydro-8-oxoguanine (8-oxo-dGTP).</text>
</comment>
<comment type="caution">
    <text evidence="12">The sequence shown here is derived from an EMBL/GenBank/DDBJ whole genome shotgun (WGS) entry which is preliminary data.</text>
</comment>
<dbReference type="PANTHER" id="PTHR42944">
    <property type="entry name" value="ADENINE DNA GLYCOSYLASE"/>
    <property type="match status" value="1"/>
</dbReference>
<dbReference type="InterPro" id="IPR023170">
    <property type="entry name" value="HhH_base_excis_C"/>
</dbReference>
<comment type="similarity">
    <text evidence="3">Belongs to the Nth/MutY family.</text>
</comment>
<dbReference type="Proteomes" id="UP001198163">
    <property type="component" value="Unassembled WGS sequence"/>
</dbReference>
<dbReference type="Gene3D" id="1.10.1670.10">
    <property type="entry name" value="Helix-hairpin-Helix base-excision DNA repair enzymes (C-terminal)"/>
    <property type="match status" value="1"/>
</dbReference>
<evidence type="ECO:0000256" key="9">
    <source>
        <dbReference type="ARBA" id="ARBA00023204"/>
    </source>
</evidence>
<evidence type="ECO:0000256" key="1">
    <source>
        <dbReference type="ARBA" id="ARBA00001966"/>
    </source>
</evidence>
<sequence length="279" mass="31676">MASSTDANLPPQKAVSEFQHTILDHYQNSGRAFPWRETRDPYAILVSEFMLQQTQTDRVVPKYLAWMSRFPTVESLASSTLSEVLEQWSGLGYNRRARFLRETAMLITKKHGSLVPEDPEALDSLPGIGPYTARAISTFSYGLPHAFIETNIRAVYLFFFFPEKENVPDSEVLSIIERTVWKDDPRSWYYALMDYGAELKKKVHNPNRRSKHYSKQSPFEGSLRQARGAVIRQLGNLGRSDSRTIAAAENLPEEKVSQALSALCLEGMVAEDESGYYIP</sequence>
<dbReference type="GO" id="GO:0046872">
    <property type="term" value="F:metal ion binding"/>
    <property type="evidence" value="ECO:0007669"/>
    <property type="project" value="UniProtKB-KW"/>
</dbReference>
<keyword evidence="7" id="KW-0408">Iron</keyword>
<evidence type="ECO:0000256" key="10">
    <source>
        <dbReference type="ARBA" id="ARBA00023295"/>
    </source>
</evidence>
<dbReference type="InterPro" id="IPR044298">
    <property type="entry name" value="MIG/MutY"/>
</dbReference>
<dbReference type="GO" id="GO:0034039">
    <property type="term" value="F:8-oxo-7,8-dihydroguanine DNA N-glycosylase activity"/>
    <property type="evidence" value="ECO:0007669"/>
    <property type="project" value="TreeGrafter"/>
</dbReference>
<keyword evidence="13" id="KW-1185">Reference proteome</keyword>
<dbReference type="SUPFAM" id="SSF48150">
    <property type="entry name" value="DNA-glycosylase"/>
    <property type="match status" value="1"/>
</dbReference>
<keyword evidence="4" id="KW-0479">Metal-binding</keyword>